<accession>A0ACB9KTN9</accession>
<reference evidence="1 2" key="1">
    <citation type="journal article" date="2022" name="DNA Res.">
        <title>Chromosomal-level genome assembly of the orchid tree Bauhinia variegata (Leguminosae; Cercidoideae) supports the allotetraploid origin hypothesis of Bauhinia.</title>
        <authorList>
            <person name="Zhong Y."/>
            <person name="Chen Y."/>
            <person name="Zheng D."/>
            <person name="Pang J."/>
            <person name="Liu Y."/>
            <person name="Luo S."/>
            <person name="Meng S."/>
            <person name="Qian L."/>
            <person name="Wei D."/>
            <person name="Dai S."/>
            <person name="Zhou R."/>
        </authorList>
    </citation>
    <scope>NUCLEOTIDE SEQUENCE [LARGE SCALE GENOMIC DNA]</scope>
    <source>
        <strain evidence="1">BV-YZ2020</strain>
    </source>
</reference>
<comment type="caution">
    <text evidence="1">The sequence shown here is derived from an EMBL/GenBank/DDBJ whole genome shotgun (WGS) entry which is preliminary data.</text>
</comment>
<protein>
    <submittedName>
        <fullName evidence="1">Uncharacterized protein</fullName>
    </submittedName>
</protein>
<gene>
    <name evidence="1" type="ORF">L6164_033934</name>
</gene>
<dbReference type="Proteomes" id="UP000828941">
    <property type="component" value="Chromosome 13"/>
</dbReference>
<evidence type="ECO:0000313" key="2">
    <source>
        <dbReference type="Proteomes" id="UP000828941"/>
    </source>
</evidence>
<dbReference type="EMBL" id="CM039438">
    <property type="protein sequence ID" value="KAI4300570.1"/>
    <property type="molecule type" value="Genomic_DNA"/>
</dbReference>
<evidence type="ECO:0000313" key="1">
    <source>
        <dbReference type="EMBL" id="KAI4300570.1"/>
    </source>
</evidence>
<sequence>MVGLNKLGTALTVIVAVTLTALVVEIIYVLWRRQRICEGNESDAAREASCSPSEKLLYILRWKKNKSRVEPQEASLPSSASSSSSYSPPELEDQVMKWQCLYGPSRVLFTIKEEEEREVFESEYSASAPADIEFESVVKANKVYFSESVSVVGRVEPSLSEEEVAVTMELTDTTPFSTPCGSPPYYTPSSSPLREVVLMGCPTHSVAIPEDQEE</sequence>
<name>A0ACB9KTN9_BAUVA</name>
<organism evidence="1 2">
    <name type="scientific">Bauhinia variegata</name>
    <name type="common">Purple orchid tree</name>
    <name type="synonym">Phanera variegata</name>
    <dbReference type="NCBI Taxonomy" id="167791"/>
    <lineage>
        <taxon>Eukaryota</taxon>
        <taxon>Viridiplantae</taxon>
        <taxon>Streptophyta</taxon>
        <taxon>Embryophyta</taxon>
        <taxon>Tracheophyta</taxon>
        <taxon>Spermatophyta</taxon>
        <taxon>Magnoliopsida</taxon>
        <taxon>eudicotyledons</taxon>
        <taxon>Gunneridae</taxon>
        <taxon>Pentapetalae</taxon>
        <taxon>rosids</taxon>
        <taxon>fabids</taxon>
        <taxon>Fabales</taxon>
        <taxon>Fabaceae</taxon>
        <taxon>Cercidoideae</taxon>
        <taxon>Cercideae</taxon>
        <taxon>Bauhiniinae</taxon>
        <taxon>Bauhinia</taxon>
    </lineage>
</organism>
<proteinExistence type="predicted"/>
<keyword evidence="2" id="KW-1185">Reference proteome</keyword>